<dbReference type="OrthoDB" id="70316at2759"/>
<dbReference type="SUPFAM" id="SSF55486">
    <property type="entry name" value="Metalloproteases ('zincins'), catalytic domain"/>
    <property type="match status" value="1"/>
</dbReference>
<feature type="region of interest" description="Disordered" evidence="1">
    <location>
        <begin position="381"/>
        <end position="430"/>
    </location>
</feature>
<dbReference type="PANTHER" id="PTHR35606:SF4">
    <property type="entry name" value="CELLULOSE-BINDING FAMILY II PROTEIN"/>
    <property type="match status" value="1"/>
</dbReference>
<comment type="caution">
    <text evidence="3">The sequence shown here is derived from an EMBL/GenBank/DDBJ whole genome shotgun (WGS) entry which is preliminary data.</text>
</comment>
<keyword evidence="4" id="KW-1185">Reference proteome</keyword>
<dbReference type="AlphaFoldDB" id="A0A9N9ZDS3"/>
<gene>
    <name evidence="3" type="ORF">CSOL1703_00005532</name>
</gene>
<evidence type="ECO:0000256" key="1">
    <source>
        <dbReference type="SAM" id="MobiDB-lite"/>
    </source>
</evidence>
<dbReference type="EMBL" id="CABFOC020000045">
    <property type="protein sequence ID" value="CAH0053656.1"/>
    <property type="molecule type" value="Genomic_DNA"/>
</dbReference>
<organism evidence="3 4">
    <name type="scientific">Clonostachys solani</name>
    <dbReference type="NCBI Taxonomy" id="160281"/>
    <lineage>
        <taxon>Eukaryota</taxon>
        <taxon>Fungi</taxon>
        <taxon>Dikarya</taxon>
        <taxon>Ascomycota</taxon>
        <taxon>Pezizomycotina</taxon>
        <taxon>Sordariomycetes</taxon>
        <taxon>Hypocreomycetidae</taxon>
        <taxon>Hypocreales</taxon>
        <taxon>Bionectriaceae</taxon>
        <taxon>Clonostachys</taxon>
    </lineage>
</organism>
<feature type="signal peptide" evidence="2">
    <location>
        <begin position="1"/>
        <end position="18"/>
    </location>
</feature>
<name>A0A9N9ZDS3_9HYPO</name>
<keyword evidence="2" id="KW-0732">Signal</keyword>
<feature type="compositionally biased region" description="Polar residues" evidence="1">
    <location>
        <begin position="381"/>
        <end position="391"/>
    </location>
</feature>
<dbReference type="PANTHER" id="PTHR35606">
    <property type="entry name" value="CELLULOSE-BINDING FAMILY II PROTEIN"/>
    <property type="match status" value="1"/>
</dbReference>
<reference evidence="3 4" key="2">
    <citation type="submission" date="2021-10" db="EMBL/GenBank/DDBJ databases">
        <authorList>
            <person name="Piombo E."/>
        </authorList>
    </citation>
    <scope>NUCLEOTIDE SEQUENCE [LARGE SCALE GENOMIC DNA]</scope>
</reference>
<sequence>MRATLVSALLSISSLASGLEWSDNHDGDFSTEKFAEANSLRNRRVWNRPIKRQSGWSPPSDISTPLQEVWDHCIDTYSSGLYGFKNYGWDQLMATDGKLNMCVRWESSALVTEAQRTQIATAINTQYQQWFEWLYGYDSFPFSKIEVNVVGWAVSDASKLEGSTDGIEVYTDTDADGIPQCAEACGRFFHNDGDYSGCAAGADKHYDQSLWLTEGMSGGAGGDWGQRIGSEYMINALGSDSVHILLHEMGHTFGLDDFYDWTPTGISSFVMLAGSATTITDFDGWMLRNWWYELSRNRGWQSGSGSSSSTASASAPAATATATATASSAPTSVDSPDTTSVVSPDTTSTTYPDTTSIAYPDTTSIAYPDTTSIAFPGTTPVASSSINYPEATSSANSRSTGSRTTSGSGSRPTSGVERPSCGKSRRSFKA</sequence>
<evidence type="ECO:0000313" key="3">
    <source>
        <dbReference type="EMBL" id="CAH0053656.1"/>
    </source>
</evidence>
<evidence type="ECO:0000256" key="2">
    <source>
        <dbReference type="SAM" id="SignalP"/>
    </source>
</evidence>
<protein>
    <submittedName>
        <fullName evidence="3">Uncharacterized protein</fullName>
    </submittedName>
</protein>
<accession>A0A9N9ZDS3</accession>
<feature type="region of interest" description="Disordered" evidence="1">
    <location>
        <begin position="323"/>
        <end position="362"/>
    </location>
</feature>
<feature type="compositionally biased region" description="Low complexity" evidence="1">
    <location>
        <begin position="392"/>
        <end position="415"/>
    </location>
</feature>
<proteinExistence type="predicted"/>
<dbReference type="Proteomes" id="UP000775872">
    <property type="component" value="Unassembled WGS sequence"/>
</dbReference>
<evidence type="ECO:0000313" key="4">
    <source>
        <dbReference type="Proteomes" id="UP000775872"/>
    </source>
</evidence>
<reference evidence="4" key="1">
    <citation type="submission" date="2019-06" db="EMBL/GenBank/DDBJ databases">
        <authorList>
            <person name="Broberg M."/>
        </authorList>
    </citation>
    <scope>NUCLEOTIDE SEQUENCE [LARGE SCALE GENOMIC DNA]</scope>
</reference>
<feature type="chain" id="PRO_5040321790" evidence="2">
    <location>
        <begin position="19"/>
        <end position="430"/>
    </location>
</feature>
<feature type="compositionally biased region" description="Low complexity" evidence="1">
    <location>
        <begin position="323"/>
        <end position="356"/>
    </location>
</feature>